<dbReference type="InterPro" id="IPR008279">
    <property type="entry name" value="PEP-util_enz_mobile_dom"/>
</dbReference>
<evidence type="ECO:0000256" key="2">
    <source>
        <dbReference type="SAM" id="SignalP"/>
    </source>
</evidence>
<dbReference type="PANTHER" id="PTHR43615:SF1">
    <property type="entry name" value="PPDK_N DOMAIN-CONTAINING PROTEIN"/>
    <property type="match status" value="1"/>
</dbReference>
<dbReference type="GO" id="GO:0005524">
    <property type="term" value="F:ATP binding"/>
    <property type="evidence" value="ECO:0007669"/>
    <property type="project" value="InterPro"/>
</dbReference>
<keyword evidence="7" id="KW-1185">Reference proteome</keyword>
<dbReference type="OMA" id="HRKFEQG"/>
<dbReference type="Gene3D" id="3.50.30.10">
    <property type="entry name" value="Phosphohistidine domain"/>
    <property type="match status" value="1"/>
</dbReference>
<dbReference type="Proteomes" id="UP000014760">
    <property type="component" value="Unassembled WGS sequence"/>
</dbReference>
<dbReference type="InterPro" id="IPR051549">
    <property type="entry name" value="PEP_Utilizing_Enz"/>
</dbReference>
<protein>
    <recommendedName>
        <fullName evidence="8">Phosphoenolpyruvate synthase</fullName>
    </recommendedName>
</protein>
<dbReference type="OrthoDB" id="6123450at2759"/>
<accession>R7TDT4</accession>
<dbReference type="PANTHER" id="PTHR43615">
    <property type="entry name" value="PHOSPHOENOLPYRUVATE SYNTHASE-RELATED"/>
    <property type="match status" value="1"/>
</dbReference>
<dbReference type="InterPro" id="IPR013815">
    <property type="entry name" value="ATP_grasp_subdomain_1"/>
</dbReference>
<organism evidence="5">
    <name type="scientific">Capitella teleta</name>
    <name type="common">Polychaete worm</name>
    <dbReference type="NCBI Taxonomy" id="283909"/>
    <lineage>
        <taxon>Eukaryota</taxon>
        <taxon>Metazoa</taxon>
        <taxon>Spiralia</taxon>
        <taxon>Lophotrochozoa</taxon>
        <taxon>Annelida</taxon>
        <taxon>Polychaeta</taxon>
        <taxon>Sedentaria</taxon>
        <taxon>Scolecida</taxon>
        <taxon>Capitellidae</taxon>
        <taxon>Capitella</taxon>
    </lineage>
</organism>
<dbReference type="EMBL" id="KB310318">
    <property type="protein sequence ID" value="ELT91864.1"/>
    <property type="molecule type" value="Genomic_DNA"/>
</dbReference>
<dbReference type="InterPro" id="IPR036637">
    <property type="entry name" value="Phosphohistidine_dom_sf"/>
</dbReference>
<dbReference type="Pfam" id="PF00391">
    <property type="entry name" value="PEP-utilizers"/>
    <property type="match status" value="1"/>
</dbReference>
<evidence type="ECO:0008006" key="8">
    <source>
        <dbReference type="Google" id="ProtNLM"/>
    </source>
</evidence>
<feature type="domain" description="Pyruvate phosphate dikinase AMP/ATP-binding" evidence="4">
    <location>
        <begin position="476"/>
        <end position="750"/>
    </location>
</feature>
<keyword evidence="2" id="KW-0732">Signal</keyword>
<feature type="domain" description="PEP-utilising enzyme mobile" evidence="3">
    <location>
        <begin position="1216"/>
        <end position="1287"/>
    </location>
</feature>
<evidence type="ECO:0000259" key="4">
    <source>
        <dbReference type="Pfam" id="PF01326"/>
    </source>
</evidence>
<proteinExistence type="inferred from homology"/>
<name>R7TDT4_CAPTE</name>
<dbReference type="Gene3D" id="3.30.470.20">
    <property type="entry name" value="ATP-grasp fold, B domain"/>
    <property type="match status" value="1"/>
</dbReference>
<evidence type="ECO:0000259" key="3">
    <source>
        <dbReference type="Pfam" id="PF00391"/>
    </source>
</evidence>
<dbReference type="GO" id="GO:0016301">
    <property type="term" value="F:kinase activity"/>
    <property type="evidence" value="ECO:0007669"/>
    <property type="project" value="InterPro"/>
</dbReference>
<reference evidence="7" key="1">
    <citation type="submission" date="2012-12" db="EMBL/GenBank/DDBJ databases">
        <authorList>
            <person name="Hellsten U."/>
            <person name="Grimwood J."/>
            <person name="Chapman J.A."/>
            <person name="Shapiro H."/>
            <person name="Aerts A."/>
            <person name="Otillar R.P."/>
            <person name="Terry A.Y."/>
            <person name="Boore J.L."/>
            <person name="Simakov O."/>
            <person name="Marletaz F."/>
            <person name="Cho S.-J."/>
            <person name="Edsinger-Gonzales E."/>
            <person name="Havlak P."/>
            <person name="Kuo D.-H."/>
            <person name="Larsson T."/>
            <person name="Lv J."/>
            <person name="Arendt D."/>
            <person name="Savage R."/>
            <person name="Osoegawa K."/>
            <person name="de Jong P."/>
            <person name="Lindberg D.R."/>
            <person name="Seaver E.C."/>
            <person name="Weisblat D.A."/>
            <person name="Putnam N.H."/>
            <person name="Grigoriev I.V."/>
            <person name="Rokhsar D.S."/>
        </authorList>
    </citation>
    <scope>NUCLEOTIDE SEQUENCE</scope>
    <source>
        <strain evidence="7">I ESC-2004</strain>
    </source>
</reference>
<dbReference type="Pfam" id="PF01326">
    <property type="entry name" value="PPDK_N"/>
    <property type="match status" value="1"/>
</dbReference>
<dbReference type="SUPFAM" id="SSF56059">
    <property type="entry name" value="Glutathione synthetase ATP-binding domain-like"/>
    <property type="match status" value="1"/>
</dbReference>
<dbReference type="EnsemblMetazoa" id="CapteT188260">
    <property type="protein sequence ID" value="CapteP188260"/>
    <property type="gene ID" value="CapteG188260"/>
</dbReference>
<dbReference type="STRING" id="283909.R7TDT4"/>
<feature type="chain" id="PRO_5008786905" description="Phosphoenolpyruvate synthase" evidence="2">
    <location>
        <begin position="29"/>
        <end position="1293"/>
    </location>
</feature>
<reference evidence="5 7" key="2">
    <citation type="journal article" date="2013" name="Nature">
        <title>Insights into bilaterian evolution from three spiralian genomes.</title>
        <authorList>
            <person name="Simakov O."/>
            <person name="Marletaz F."/>
            <person name="Cho S.J."/>
            <person name="Edsinger-Gonzales E."/>
            <person name="Havlak P."/>
            <person name="Hellsten U."/>
            <person name="Kuo D.H."/>
            <person name="Larsson T."/>
            <person name="Lv J."/>
            <person name="Arendt D."/>
            <person name="Savage R."/>
            <person name="Osoegawa K."/>
            <person name="de Jong P."/>
            <person name="Grimwood J."/>
            <person name="Chapman J.A."/>
            <person name="Shapiro H."/>
            <person name="Aerts A."/>
            <person name="Otillar R.P."/>
            <person name="Terry A.Y."/>
            <person name="Boore J.L."/>
            <person name="Grigoriev I.V."/>
            <person name="Lindberg D.R."/>
            <person name="Seaver E.C."/>
            <person name="Weisblat D.A."/>
            <person name="Putnam N.H."/>
            <person name="Rokhsar D.S."/>
        </authorList>
    </citation>
    <scope>NUCLEOTIDE SEQUENCE</scope>
    <source>
        <strain evidence="5 7">I ESC-2004</strain>
    </source>
</reference>
<gene>
    <name evidence="5" type="ORF">CAPTEDRAFT_188260</name>
</gene>
<dbReference type="SUPFAM" id="SSF52009">
    <property type="entry name" value="Phosphohistidine domain"/>
    <property type="match status" value="1"/>
</dbReference>
<feature type="signal peptide" evidence="2">
    <location>
        <begin position="1"/>
        <end position="28"/>
    </location>
</feature>
<sequence length="1293" mass="144646">MILETALCGGSLLLIWLFLSKDTPPLHGVYAQRETTLLLAIPITGSFPTGKLSLFCMGARKTKEHAGKWFFVKYFLFRTLLFLRNARSQKGKKRKAKAESNGPRPSGYGVKSFDHETDMDCAQPLSDHPLAIDTHYYNGFNSDGAALILRIARRHNRTAEVWITMNIPGEGFYQAPFHPYTTAYNTDPDGINGAGMTFECLEPMRRWKISYNGILRKGLCNDWEAKDDLPTCHVKFSFIWEAVSEAFDFDTDSDPSAVAEAIAREEWTKEFWKQLRSTHQTHYEQQGEMRGIVKVEGKEERSLILKSFRDHTFGTLTLRLGYMSLPNGVMIKVTDCDLDLPNLGLNRNPPQDYSFNFTTNDGKNRHVEIKTRYSPEYYHHDDWRSMVFEKVVDVNCDGVKGTGIAEWLYRCDTGCPVEVGSSVDQLKEPDVICETDLSAWTLRFDQSACSSSSLVGGKGCQLALLTQMTSEGNQELADKLNEIQQVSIETLGKPLEMACDEMVEAVLTSSMANETVEAIWKAAEEIFPAANDIAFAVRSSAIGEDGADLSSAGQMDTILGVKGKQSLLEAVLKCWASNFSYIAVQYRRQHGQPLNRGMGVVIQEMAPVTSAGVLFTLDPVTSDPGVMVINANYGLGESVVSGCSEPDLVKVKRTWENKLSLLSEEIGSKKTLIKMIESGGIKEEEVSEKDAKLSCLSQELALRLAAIGIELEKRFSDPRDIEWAVDKDDNIYLLQARPITTMHQDTEWEMIHEFDSPLVSDSEWLTTCNIGEMMPGAVTPLTYSTFFRAIDHSLQRFITESGLWPKTHNFFKFLCITCNHGFINLNSVFAFNEGSVAGTKKAMAALAIAGDPLEEFTLEMVERHNGHVSLPRRICNALRNFKLLYQSYGKCVEWEKKAKTYSLLRESDDAHALYERIHANFADFEDCWTDTAMNSARSGAWSNVLMGILSHGKTDWSTANYSDVACLLAKCENVYSADVPSSLEEATEWLLTCSSLETQNQFSSFLQLHGHRCIREAEMKEKSWHSDPSQLVRVLISLLKAPVRPATENQDQNIALDDLLGQLQTPITANERRALRWIVPRARSAVADREWGKSLSILMSDKFKEAYWRLAELMQNEGRLPDAQLLFFLTHLEIGILLKERNGKLVSKAQRRRKLLPQMMSFKFDRINVGRPIPIEECTASDSVTTALKVKGMPVSQGQVKGRARVVTSLEDADQIEQGDVLIVTCTDVGWSPYFPLISGLVTEIGGLVSHGAVVAREYGLPCIVNVPRVTTLFNSGDQVILNGTKGSLERIE</sequence>
<reference evidence="6" key="3">
    <citation type="submission" date="2015-06" db="UniProtKB">
        <authorList>
            <consortium name="EnsemblMetazoa"/>
        </authorList>
    </citation>
    <scope>IDENTIFICATION</scope>
</reference>
<evidence type="ECO:0000313" key="5">
    <source>
        <dbReference type="EMBL" id="ELT91864.1"/>
    </source>
</evidence>
<dbReference type="EMBL" id="AMQN01002889">
    <property type="status" value="NOT_ANNOTATED_CDS"/>
    <property type="molecule type" value="Genomic_DNA"/>
</dbReference>
<dbReference type="InterPro" id="IPR002192">
    <property type="entry name" value="PPDK_AMP/ATP-bd"/>
</dbReference>
<comment type="similarity">
    <text evidence="1">Belongs to the PEP-utilizing enzyme family.</text>
</comment>
<dbReference type="HOGENOM" id="CLU_005950_2_0_1"/>
<evidence type="ECO:0000313" key="7">
    <source>
        <dbReference type="Proteomes" id="UP000014760"/>
    </source>
</evidence>
<evidence type="ECO:0000256" key="1">
    <source>
        <dbReference type="ARBA" id="ARBA00007837"/>
    </source>
</evidence>
<dbReference type="Gene3D" id="3.30.1490.20">
    <property type="entry name" value="ATP-grasp fold, A domain"/>
    <property type="match status" value="1"/>
</dbReference>
<evidence type="ECO:0000313" key="6">
    <source>
        <dbReference type="EnsemblMetazoa" id="CapteP188260"/>
    </source>
</evidence>